<sequence>MEKLLKEKEKSELVSIEEIKSQIGNVIHIREFTTVEMENENIKACTNQFLIPVSKENNIYSITFSTWNVDDAMLFEPSFFQIVNTFKRMSPEKIGH</sequence>
<dbReference type="Proteomes" id="UP000677611">
    <property type="component" value="Unassembled WGS sequence"/>
</dbReference>
<comment type="caution">
    <text evidence="1">The sequence shown here is derived from an EMBL/GenBank/DDBJ whole genome shotgun (WGS) entry which is preliminary data.</text>
</comment>
<proteinExistence type="predicted"/>
<dbReference type="RefSeq" id="WP_208019023.1">
    <property type="nucleotide sequence ID" value="NZ_JAGDQJ010000029.1"/>
</dbReference>
<name>A0ABS3P3U1_9BACI</name>
<dbReference type="EMBL" id="JAGDQJ010000029">
    <property type="protein sequence ID" value="MBO1627790.1"/>
    <property type="molecule type" value="Genomic_DNA"/>
</dbReference>
<accession>A0ABS3P3U1</accession>
<gene>
    <name evidence="1" type="ORF">J4P90_21740</name>
</gene>
<protein>
    <submittedName>
        <fullName evidence="1">Uncharacterized protein</fullName>
    </submittedName>
</protein>
<evidence type="ECO:0000313" key="1">
    <source>
        <dbReference type="EMBL" id="MBO1627790.1"/>
    </source>
</evidence>
<organism evidence="1 2">
    <name type="scientific">Bacillus arachidis</name>
    <dbReference type="NCBI Taxonomy" id="2819290"/>
    <lineage>
        <taxon>Bacteria</taxon>
        <taxon>Bacillati</taxon>
        <taxon>Bacillota</taxon>
        <taxon>Bacilli</taxon>
        <taxon>Bacillales</taxon>
        <taxon>Bacillaceae</taxon>
        <taxon>Bacillus</taxon>
    </lineage>
</organism>
<evidence type="ECO:0000313" key="2">
    <source>
        <dbReference type="Proteomes" id="UP000677611"/>
    </source>
</evidence>
<reference evidence="1 2" key="1">
    <citation type="submission" date="2021-03" db="EMBL/GenBank/DDBJ databases">
        <title>Identification of novel Bacillus strains.</title>
        <authorList>
            <person name="Xiao Z."/>
            <person name="Li Y."/>
            <person name="Shen J."/>
        </authorList>
    </citation>
    <scope>NUCLEOTIDE SEQUENCE [LARGE SCALE GENOMIC DNA]</scope>
    <source>
        <strain evidence="1 2">SY8</strain>
    </source>
</reference>
<keyword evidence="2" id="KW-1185">Reference proteome</keyword>